<protein>
    <recommendedName>
        <fullName evidence="3">DNA primase/polymerase bifunctional N-terminal domain-containing protein</fullName>
    </recommendedName>
</protein>
<evidence type="ECO:0008006" key="3">
    <source>
        <dbReference type="Google" id="ProtNLM"/>
    </source>
</evidence>
<evidence type="ECO:0000313" key="1">
    <source>
        <dbReference type="EMBL" id="MFI9105914.1"/>
    </source>
</evidence>
<sequence>MNTESNRVNVLHPWLPVSGHRLRKAGVFFDAVRVTEGIGEELARRLEALTNGEPGPVIGESAGCRWMYFLVAPGSSAGRSWPPGTTRLGSGGRDAYVGIPALTGLTWPLNWRCAPRQDRRLVDPDLLHGTLCAQLGWEPRPLERG</sequence>
<dbReference type="RefSeq" id="WP_399656983.1">
    <property type="nucleotide sequence ID" value="NZ_JBITYG010000015.1"/>
</dbReference>
<reference evidence="1 2" key="1">
    <citation type="submission" date="2024-10" db="EMBL/GenBank/DDBJ databases">
        <title>The Natural Products Discovery Center: Release of the First 8490 Sequenced Strains for Exploring Actinobacteria Biosynthetic Diversity.</title>
        <authorList>
            <person name="Kalkreuter E."/>
            <person name="Kautsar S.A."/>
            <person name="Yang D."/>
            <person name="Bader C.D."/>
            <person name="Teijaro C.N."/>
            <person name="Fluegel L."/>
            <person name="Davis C.M."/>
            <person name="Simpson J.R."/>
            <person name="Lauterbach L."/>
            <person name="Steele A.D."/>
            <person name="Gui C."/>
            <person name="Meng S."/>
            <person name="Li G."/>
            <person name="Viehrig K."/>
            <person name="Ye F."/>
            <person name="Su P."/>
            <person name="Kiefer A.F."/>
            <person name="Nichols A."/>
            <person name="Cepeda A.J."/>
            <person name="Yan W."/>
            <person name="Fan B."/>
            <person name="Jiang Y."/>
            <person name="Adhikari A."/>
            <person name="Zheng C.-J."/>
            <person name="Schuster L."/>
            <person name="Cowan T.M."/>
            <person name="Smanski M.J."/>
            <person name="Chevrette M.G."/>
            <person name="De Carvalho L.P.S."/>
            <person name="Shen B."/>
        </authorList>
    </citation>
    <scope>NUCLEOTIDE SEQUENCE [LARGE SCALE GENOMIC DNA]</scope>
    <source>
        <strain evidence="1 2">NPDC053399</strain>
    </source>
</reference>
<dbReference type="Proteomes" id="UP001614394">
    <property type="component" value="Unassembled WGS sequence"/>
</dbReference>
<gene>
    <name evidence="1" type="ORF">ACIGXA_35955</name>
</gene>
<keyword evidence="2" id="KW-1185">Reference proteome</keyword>
<dbReference type="EMBL" id="JBITYG010000015">
    <property type="protein sequence ID" value="MFI9105914.1"/>
    <property type="molecule type" value="Genomic_DNA"/>
</dbReference>
<comment type="caution">
    <text evidence="1">The sequence shown here is derived from an EMBL/GenBank/DDBJ whole genome shotgun (WGS) entry which is preliminary data.</text>
</comment>
<accession>A0ABW8CHJ2</accession>
<evidence type="ECO:0000313" key="2">
    <source>
        <dbReference type="Proteomes" id="UP001614394"/>
    </source>
</evidence>
<name>A0ABW8CHJ2_9ACTN</name>
<proteinExistence type="predicted"/>
<organism evidence="1 2">
    <name type="scientific">Streptomyces fildesensis</name>
    <dbReference type="NCBI Taxonomy" id="375757"/>
    <lineage>
        <taxon>Bacteria</taxon>
        <taxon>Bacillati</taxon>
        <taxon>Actinomycetota</taxon>
        <taxon>Actinomycetes</taxon>
        <taxon>Kitasatosporales</taxon>
        <taxon>Streptomycetaceae</taxon>
        <taxon>Streptomyces</taxon>
    </lineage>
</organism>